<reference evidence="10 11" key="1">
    <citation type="submission" date="2024-05" db="EMBL/GenBank/DDBJ databases">
        <title>A high-quality chromosomal-level genome assembly of Topmouth culter (Culter alburnus).</title>
        <authorList>
            <person name="Zhao H."/>
        </authorList>
    </citation>
    <scope>NUCLEOTIDE SEQUENCE [LARGE SCALE GENOMIC DNA]</scope>
    <source>
        <strain evidence="10">CATC2023</strain>
        <tissue evidence="10">Muscle</tissue>
    </source>
</reference>
<dbReference type="GO" id="GO:0032590">
    <property type="term" value="C:dendrite membrane"/>
    <property type="evidence" value="ECO:0007669"/>
    <property type="project" value="TreeGrafter"/>
</dbReference>
<evidence type="ECO:0000256" key="5">
    <source>
        <dbReference type="ARBA" id="ARBA00023065"/>
    </source>
</evidence>
<gene>
    <name evidence="10" type="ORF">ABG768_017087</name>
</gene>
<accession>A0AAW1YVB7</accession>
<organism evidence="10 11">
    <name type="scientific">Culter alburnus</name>
    <name type="common">Topmouth culter</name>
    <dbReference type="NCBI Taxonomy" id="194366"/>
    <lineage>
        <taxon>Eukaryota</taxon>
        <taxon>Metazoa</taxon>
        <taxon>Chordata</taxon>
        <taxon>Craniata</taxon>
        <taxon>Vertebrata</taxon>
        <taxon>Euteleostomi</taxon>
        <taxon>Actinopterygii</taxon>
        <taxon>Neopterygii</taxon>
        <taxon>Teleostei</taxon>
        <taxon>Ostariophysi</taxon>
        <taxon>Cypriniformes</taxon>
        <taxon>Xenocyprididae</taxon>
        <taxon>Xenocypridinae</taxon>
        <taxon>Culter</taxon>
    </lineage>
</organism>
<evidence type="ECO:0000313" key="11">
    <source>
        <dbReference type="Proteomes" id="UP001479290"/>
    </source>
</evidence>
<evidence type="ECO:0000313" key="10">
    <source>
        <dbReference type="EMBL" id="KAK9953061.1"/>
    </source>
</evidence>
<dbReference type="FunFam" id="3.30.710.10:FF:000020">
    <property type="entry name" value="Potassium voltage-gated channel protein Shaw"/>
    <property type="match status" value="1"/>
</dbReference>
<evidence type="ECO:0000256" key="6">
    <source>
        <dbReference type="ARBA" id="ARBA00023136"/>
    </source>
</evidence>
<feature type="transmembrane region" description="Helical" evidence="8">
    <location>
        <begin position="244"/>
        <end position="268"/>
    </location>
</feature>
<dbReference type="InterPro" id="IPR013099">
    <property type="entry name" value="K_chnl_dom"/>
</dbReference>
<dbReference type="GO" id="GO:0001508">
    <property type="term" value="P:action potential"/>
    <property type="evidence" value="ECO:0007669"/>
    <property type="project" value="TreeGrafter"/>
</dbReference>
<evidence type="ECO:0000256" key="8">
    <source>
        <dbReference type="SAM" id="Phobius"/>
    </source>
</evidence>
<dbReference type="InterPro" id="IPR000210">
    <property type="entry name" value="BTB/POZ_dom"/>
</dbReference>
<dbReference type="Pfam" id="PF02214">
    <property type="entry name" value="BTB_2"/>
    <property type="match status" value="1"/>
</dbReference>
<evidence type="ECO:0000256" key="1">
    <source>
        <dbReference type="ARBA" id="ARBA00004141"/>
    </source>
</evidence>
<dbReference type="GO" id="GO:0005251">
    <property type="term" value="F:delayed rectifier potassium channel activity"/>
    <property type="evidence" value="ECO:0007669"/>
    <property type="project" value="TreeGrafter"/>
</dbReference>
<dbReference type="PRINTS" id="PR01498">
    <property type="entry name" value="SHAWCHANNEL"/>
</dbReference>
<dbReference type="Proteomes" id="UP001479290">
    <property type="component" value="Unassembled WGS sequence"/>
</dbReference>
<comment type="caution">
    <text evidence="10">The sequence shown here is derived from an EMBL/GenBank/DDBJ whole genome shotgun (WGS) entry which is preliminary data.</text>
</comment>
<dbReference type="GO" id="GO:0042734">
    <property type="term" value="C:presynaptic membrane"/>
    <property type="evidence" value="ECO:0007669"/>
    <property type="project" value="TreeGrafter"/>
</dbReference>
<comment type="subcellular location">
    <subcellularLocation>
        <location evidence="1">Membrane</location>
        <topology evidence="1">Multi-pass membrane protein</topology>
    </subcellularLocation>
</comment>
<dbReference type="GO" id="GO:0032809">
    <property type="term" value="C:neuronal cell body membrane"/>
    <property type="evidence" value="ECO:0007669"/>
    <property type="project" value="TreeGrafter"/>
</dbReference>
<dbReference type="PANTHER" id="PTHR11537:SF246">
    <property type="entry name" value="POTASSIUM VOLTAGE-GATED CHANNEL SUBFAMILY C MEMBER 2-LIKE-RELATED"/>
    <property type="match status" value="1"/>
</dbReference>
<dbReference type="InterPro" id="IPR003974">
    <property type="entry name" value="K_chnl_volt-dep_Kv3"/>
</dbReference>
<keyword evidence="5" id="KW-0406">Ion transport</keyword>
<dbReference type="PANTHER" id="PTHR11537">
    <property type="entry name" value="VOLTAGE-GATED POTASSIUM CHANNEL"/>
    <property type="match status" value="1"/>
</dbReference>
<dbReference type="SMART" id="SM00225">
    <property type="entry name" value="BTB"/>
    <property type="match status" value="1"/>
</dbReference>
<keyword evidence="7" id="KW-0407">Ion channel</keyword>
<dbReference type="GO" id="GO:0051260">
    <property type="term" value="P:protein homooligomerization"/>
    <property type="evidence" value="ECO:0007669"/>
    <property type="project" value="InterPro"/>
</dbReference>
<proteinExistence type="predicted"/>
<dbReference type="InterPro" id="IPR003131">
    <property type="entry name" value="T1-type_BTB"/>
</dbReference>
<dbReference type="Gene3D" id="1.10.287.70">
    <property type="match status" value="1"/>
</dbReference>
<dbReference type="InterPro" id="IPR028325">
    <property type="entry name" value="VG_K_chnl"/>
</dbReference>
<dbReference type="InterPro" id="IPR011333">
    <property type="entry name" value="SKP1/BTB/POZ_sf"/>
</dbReference>
<evidence type="ECO:0000256" key="4">
    <source>
        <dbReference type="ARBA" id="ARBA00022989"/>
    </source>
</evidence>
<feature type="transmembrane region" description="Helical" evidence="8">
    <location>
        <begin position="157"/>
        <end position="175"/>
    </location>
</feature>
<keyword evidence="2" id="KW-0813">Transport</keyword>
<evidence type="ECO:0000259" key="9">
    <source>
        <dbReference type="SMART" id="SM00225"/>
    </source>
</evidence>
<evidence type="ECO:0000256" key="7">
    <source>
        <dbReference type="ARBA" id="ARBA00023303"/>
    </source>
</evidence>
<dbReference type="Pfam" id="PF07885">
    <property type="entry name" value="Ion_trans_2"/>
    <property type="match status" value="1"/>
</dbReference>
<dbReference type="GO" id="GO:0043679">
    <property type="term" value="C:axon terminus"/>
    <property type="evidence" value="ECO:0007669"/>
    <property type="project" value="TreeGrafter"/>
</dbReference>
<evidence type="ECO:0000256" key="2">
    <source>
        <dbReference type="ARBA" id="ARBA00022448"/>
    </source>
</evidence>
<evidence type="ECO:0000256" key="3">
    <source>
        <dbReference type="ARBA" id="ARBA00022692"/>
    </source>
</evidence>
<dbReference type="GO" id="GO:0008076">
    <property type="term" value="C:voltage-gated potassium channel complex"/>
    <property type="evidence" value="ECO:0007669"/>
    <property type="project" value="InterPro"/>
</dbReference>
<protein>
    <recommendedName>
        <fullName evidence="9">BTB domain-containing protein</fullName>
    </recommendedName>
</protein>
<name>A0AAW1YVB7_CULAL</name>
<dbReference type="EMBL" id="JAWDJR010000023">
    <property type="protein sequence ID" value="KAK9953061.1"/>
    <property type="molecule type" value="Genomic_DNA"/>
</dbReference>
<dbReference type="AlphaFoldDB" id="A0AAW1YVB7"/>
<dbReference type="GO" id="GO:0045211">
    <property type="term" value="C:postsynaptic membrane"/>
    <property type="evidence" value="ECO:0007669"/>
    <property type="project" value="TreeGrafter"/>
</dbReference>
<dbReference type="Gene3D" id="3.30.710.10">
    <property type="entry name" value="Potassium Channel Kv1.1, Chain A"/>
    <property type="match status" value="1"/>
</dbReference>
<dbReference type="SUPFAM" id="SSF81324">
    <property type="entry name" value="Voltage-gated potassium channels"/>
    <property type="match status" value="1"/>
</dbReference>
<keyword evidence="11" id="KW-1185">Reference proteome</keyword>
<feature type="domain" description="BTB" evidence="9">
    <location>
        <begin position="17"/>
        <end position="113"/>
    </location>
</feature>
<keyword evidence="6 8" id="KW-0472">Membrane</keyword>
<keyword evidence="4 8" id="KW-1133">Transmembrane helix</keyword>
<dbReference type="SUPFAM" id="SSF54695">
    <property type="entry name" value="POZ domain"/>
    <property type="match status" value="1"/>
</dbReference>
<dbReference type="PRINTS" id="PR00169">
    <property type="entry name" value="KCHANNEL"/>
</dbReference>
<sequence length="297" mass="32861">MSSVGVFSLGASEGSSEKIVINVGEVKHETHKSTLMTLPGSRLAQLVDTEEPPSELFFDRHPEVFTHVLQYYRSGKLHCPTNLCGVLLEEEFDFWGISSTDVEPCCWAAFRRNKDAVEASAQIDPSVMENEQSSHKAWQPKIWALFDNPLSSVRAKVIAVVSLFFILLSITAFSLQTHPAINPQQMYVVSADNSSENFIENVSVLPRVLDAVEHIHLCCWWAVVTLTTVGYGDMYPVTVPGKCVAILCAMVGVLLIILPVPIIVSNFIKFNSLLKTKYSMARKKEKISVHTASSSST</sequence>
<keyword evidence="3 8" id="KW-0812">Transmembrane</keyword>